<dbReference type="Proteomes" id="UP000031278">
    <property type="component" value="Unassembled WGS sequence"/>
</dbReference>
<accession>A0A0B9H8C6</accession>
<evidence type="ECO:0000313" key="1">
    <source>
        <dbReference type="EMBL" id="KHT65162.1"/>
    </source>
</evidence>
<comment type="caution">
    <text evidence="1">The sequence shown here is derived from an EMBL/GenBank/DDBJ whole genome shotgun (WGS) entry which is preliminary data.</text>
</comment>
<dbReference type="EMBL" id="JWLZ01000023">
    <property type="protein sequence ID" value="KHT65162.1"/>
    <property type="molecule type" value="Genomic_DNA"/>
</dbReference>
<dbReference type="AlphaFoldDB" id="A0A0B9H8C6"/>
<protein>
    <submittedName>
        <fullName evidence="1">Uncharacterized protein</fullName>
    </submittedName>
</protein>
<proteinExistence type="predicted"/>
<gene>
    <name evidence="1" type="ORF">RJ45_02775</name>
</gene>
<organism evidence="1 2">
    <name type="scientific">Photobacterium gaetbulicola</name>
    <dbReference type="NCBI Taxonomy" id="1295392"/>
    <lineage>
        <taxon>Bacteria</taxon>
        <taxon>Pseudomonadati</taxon>
        <taxon>Pseudomonadota</taxon>
        <taxon>Gammaproteobacteria</taxon>
        <taxon>Vibrionales</taxon>
        <taxon>Vibrionaceae</taxon>
        <taxon>Photobacterium</taxon>
    </lineage>
</organism>
<evidence type="ECO:0000313" key="2">
    <source>
        <dbReference type="Proteomes" id="UP000031278"/>
    </source>
</evidence>
<name>A0A0B9H8C6_9GAMM</name>
<reference evidence="1 2" key="1">
    <citation type="submission" date="2014-12" db="EMBL/GenBank/DDBJ databases">
        <title>Genome sequencing of Photobacterium gaetbulicola AD005a.</title>
        <authorList>
            <person name="Adrian T.G.S."/>
            <person name="Chan K.G."/>
        </authorList>
    </citation>
    <scope>NUCLEOTIDE SEQUENCE [LARGE SCALE GENOMIC DNA]</scope>
    <source>
        <strain evidence="1 2">AD005a</strain>
    </source>
</reference>
<sequence>MEKTVALDFIQAAIDFIAGGHKAMHGGRNIWKLTRAEALHSNCLPASYCLAHHPELLELYPKAKLVIGFVAGIDVPKSEIKQHKQNLIDFMVRVRFTNKDNVPEYHAWVTLDGTTLFDITGPIYLEGFKQKDDQYYLDNNPVNDRFDFVPVLEGIDAVSFYNKIAEAELAPHGWFFASTIVNPVSFDKRDINNYELSRKSNHSCDWLSRNILRKPPIQALKLTDTALTLEFENGEMLSCPYLTIRSMAISNSLRNGLCLVLDRSGDQIRLPRLGLFQKKDLVKFLRYLSLRVGVTINGFNDI</sequence>
<dbReference type="RefSeq" id="WP_039457686.1">
    <property type="nucleotide sequence ID" value="NZ_JWLZ01000023.1"/>
</dbReference>